<dbReference type="GO" id="GO:0004045">
    <property type="term" value="F:peptidyl-tRNA hydrolase activity"/>
    <property type="evidence" value="ECO:0007669"/>
    <property type="project" value="UniProtKB-EC"/>
</dbReference>
<sequence length="125" mass="14283">MTDQPTNDDPLVMYVVVRKDLSKTLKWPTGSIIAQGCHASVAALSLFYTHQDTREYISNLDTMHKVVLAANSEEELLEQSKILERNNIDHKVWVELPEIVNSALATRPYRRSQIKALFSALKLFR</sequence>
<evidence type="ECO:0000256" key="1">
    <source>
        <dbReference type="ARBA" id="ARBA00013260"/>
    </source>
</evidence>
<comment type="caution">
    <text evidence="4">The sequence shown here is derived from an EMBL/GenBank/DDBJ whole genome shotgun (WGS) entry which is preliminary data.</text>
</comment>
<dbReference type="PANTHER" id="PTHR46194">
    <property type="entry name" value="PEPTIDYL-TRNA HYDROLASE PTRHD1-RELATED"/>
    <property type="match status" value="1"/>
</dbReference>
<name>A0AAW2Z3K4_9EUKA</name>
<dbReference type="Proteomes" id="UP001431209">
    <property type="component" value="Unassembled WGS sequence"/>
</dbReference>
<evidence type="ECO:0000313" key="4">
    <source>
        <dbReference type="EMBL" id="KAL0483706.1"/>
    </source>
</evidence>
<dbReference type="Pfam" id="PF01981">
    <property type="entry name" value="PTH2"/>
    <property type="match status" value="1"/>
</dbReference>
<dbReference type="SUPFAM" id="SSF102462">
    <property type="entry name" value="Peptidyl-tRNA hydrolase II"/>
    <property type="match status" value="1"/>
</dbReference>
<gene>
    <name evidence="4" type="ORF">AKO1_013961</name>
</gene>
<evidence type="ECO:0000313" key="5">
    <source>
        <dbReference type="Proteomes" id="UP001431209"/>
    </source>
</evidence>
<reference evidence="4 5" key="1">
    <citation type="submission" date="2024-03" db="EMBL/GenBank/DDBJ databases">
        <title>The Acrasis kona genome and developmental transcriptomes reveal deep origins of eukaryotic multicellular pathways.</title>
        <authorList>
            <person name="Sheikh S."/>
            <person name="Fu C.-J."/>
            <person name="Brown M.W."/>
            <person name="Baldauf S.L."/>
        </authorList>
    </citation>
    <scope>NUCLEOTIDE SEQUENCE [LARGE SCALE GENOMIC DNA]</scope>
    <source>
        <strain evidence="4 5">ATCC MYA-3509</strain>
    </source>
</reference>
<dbReference type="InterPro" id="IPR023476">
    <property type="entry name" value="Pep_tRNA_hydro_II_dom_sf"/>
</dbReference>
<dbReference type="Gene3D" id="3.40.1490.10">
    <property type="entry name" value="Bit1"/>
    <property type="match status" value="1"/>
</dbReference>
<dbReference type="PANTHER" id="PTHR46194:SF1">
    <property type="entry name" value="PEPTIDYL-TRNA HYDROLASE PTRHD1-RELATED"/>
    <property type="match status" value="1"/>
</dbReference>
<accession>A0AAW2Z3K4</accession>
<keyword evidence="2 4" id="KW-0378">Hydrolase</keyword>
<dbReference type="EMBL" id="JAOPGA020000979">
    <property type="protein sequence ID" value="KAL0483706.1"/>
    <property type="molecule type" value="Genomic_DNA"/>
</dbReference>
<keyword evidence="5" id="KW-1185">Reference proteome</keyword>
<protein>
    <recommendedName>
        <fullName evidence="1">peptidyl-tRNA hydrolase</fullName>
        <ecNumber evidence="1">3.1.1.29</ecNumber>
    </recommendedName>
</protein>
<dbReference type="EC" id="3.1.1.29" evidence="1"/>
<evidence type="ECO:0000256" key="2">
    <source>
        <dbReference type="ARBA" id="ARBA00022801"/>
    </source>
</evidence>
<evidence type="ECO:0000256" key="3">
    <source>
        <dbReference type="ARBA" id="ARBA00048707"/>
    </source>
</evidence>
<comment type="catalytic activity">
    <reaction evidence="3">
        <text>an N-acyl-L-alpha-aminoacyl-tRNA + H2O = an N-acyl-L-amino acid + a tRNA + H(+)</text>
        <dbReference type="Rhea" id="RHEA:54448"/>
        <dbReference type="Rhea" id="RHEA-COMP:10123"/>
        <dbReference type="Rhea" id="RHEA-COMP:13883"/>
        <dbReference type="ChEBI" id="CHEBI:15377"/>
        <dbReference type="ChEBI" id="CHEBI:15378"/>
        <dbReference type="ChEBI" id="CHEBI:59874"/>
        <dbReference type="ChEBI" id="CHEBI:78442"/>
        <dbReference type="ChEBI" id="CHEBI:138191"/>
        <dbReference type="EC" id="3.1.1.29"/>
    </reaction>
</comment>
<dbReference type="InterPro" id="IPR042237">
    <property type="entry name" value="PTRHD1"/>
</dbReference>
<organism evidence="4 5">
    <name type="scientific">Acrasis kona</name>
    <dbReference type="NCBI Taxonomy" id="1008807"/>
    <lineage>
        <taxon>Eukaryota</taxon>
        <taxon>Discoba</taxon>
        <taxon>Heterolobosea</taxon>
        <taxon>Tetramitia</taxon>
        <taxon>Eutetramitia</taxon>
        <taxon>Acrasidae</taxon>
        <taxon>Acrasis</taxon>
    </lineage>
</organism>
<dbReference type="AlphaFoldDB" id="A0AAW2Z3K4"/>
<dbReference type="InterPro" id="IPR002833">
    <property type="entry name" value="PTH2"/>
</dbReference>
<proteinExistence type="predicted"/>